<dbReference type="Proteomes" id="UP000639606">
    <property type="component" value="Unassembled WGS sequence"/>
</dbReference>
<evidence type="ECO:0000313" key="2">
    <source>
        <dbReference type="Proteomes" id="UP000639606"/>
    </source>
</evidence>
<accession>A0A918ED38</accession>
<sequence length="88" mass="9387">MQTFLTVLAKHASLYRGLLGPQGSARVINRVQRRIAGALVGVATDWLQRDCPHTPSEMAMLTWPLLSVCGSGAYAPDTSASAGTSMNR</sequence>
<gene>
    <name evidence="1" type="ORF">GCM10010185_15850</name>
</gene>
<protein>
    <submittedName>
        <fullName evidence="1">Uncharacterized protein</fullName>
    </submittedName>
</protein>
<dbReference type="AlphaFoldDB" id="A0A918ED38"/>
<keyword evidence="2" id="KW-1185">Reference proteome</keyword>
<reference evidence="1" key="1">
    <citation type="journal article" date="2014" name="Int. J. Syst. Evol. Microbiol.">
        <title>Complete genome sequence of Corynebacterium casei LMG S-19264T (=DSM 44701T), isolated from a smear-ripened cheese.</title>
        <authorList>
            <consortium name="US DOE Joint Genome Institute (JGI-PGF)"/>
            <person name="Walter F."/>
            <person name="Albersmeier A."/>
            <person name="Kalinowski J."/>
            <person name="Ruckert C."/>
        </authorList>
    </citation>
    <scope>NUCLEOTIDE SEQUENCE</scope>
    <source>
        <strain evidence="1">JCM 3313</strain>
    </source>
</reference>
<comment type="caution">
    <text evidence="1">The sequence shown here is derived from an EMBL/GenBank/DDBJ whole genome shotgun (WGS) entry which is preliminary data.</text>
</comment>
<dbReference type="EMBL" id="BMRG01000002">
    <property type="protein sequence ID" value="GGP44915.1"/>
    <property type="molecule type" value="Genomic_DNA"/>
</dbReference>
<reference evidence="1" key="2">
    <citation type="submission" date="2020-09" db="EMBL/GenBank/DDBJ databases">
        <authorList>
            <person name="Sun Q."/>
            <person name="Ohkuma M."/>
        </authorList>
    </citation>
    <scope>NUCLEOTIDE SEQUENCE</scope>
    <source>
        <strain evidence="1">JCM 3313</strain>
    </source>
</reference>
<evidence type="ECO:0000313" key="1">
    <source>
        <dbReference type="EMBL" id="GGP44915.1"/>
    </source>
</evidence>
<dbReference type="RefSeq" id="WP_189222467.1">
    <property type="nucleotide sequence ID" value="NZ_BMRG01000002.1"/>
</dbReference>
<name>A0A918ED38_9PSEU</name>
<organism evidence="1 2">
    <name type="scientific">Saccharothrix coeruleofusca</name>
    <dbReference type="NCBI Taxonomy" id="33919"/>
    <lineage>
        <taxon>Bacteria</taxon>
        <taxon>Bacillati</taxon>
        <taxon>Actinomycetota</taxon>
        <taxon>Actinomycetes</taxon>
        <taxon>Pseudonocardiales</taxon>
        <taxon>Pseudonocardiaceae</taxon>
        <taxon>Saccharothrix</taxon>
    </lineage>
</organism>
<proteinExistence type="predicted"/>